<feature type="region of interest" description="Disordered" evidence="1">
    <location>
        <begin position="63"/>
        <end position="98"/>
    </location>
</feature>
<reference evidence="3" key="1">
    <citation type="submission" date="2018-11" db="EMBL/GenBank/DDBJ databases">
        <authorList>
            <consortium name="Pathogen Informatics"/>
        </authorList>
    </citation>
    <scope>NUCLEOTIDE SEQUENCE</scope>
</reference>
<evidence type="ECO:0000256" key="1">
    <source>
        <dbReference type="SAM" id="MobiDB-lite"/>
    </source>
</evidence>
<feature type="compositionally biased region" description="Polar residues" evidence="1">
    <location>
        <begin position="89"/>
        <end position="98"/>
    </location>
</feature>
<evidence type="ECO:0000313" key="3">
    <source>
        <dbReference type="EMBL" id="VEL31632.1"/>
    </source>
</evidence>
<dbReference type="EMBL" id="CAAALY010124737">
    <property type="protein sequence ID" value="VEL31632.1"/>
    <property type="molecule type" value="Genomic_DNA"/>
</dbReference>
<comment type="caution">
    <text evidence="3">The sequence shown here is derived from an EMBL/GenBank/DDBJ whole genome shotgun (WGS) entry which is preliminary data.</text>
</comment>
<keyword evidence="2" id="KW-0732">Signal</keyword>
<proteinExistence type="predicted"/>
<feature type="signal peptide" evidence="2">
    <location>
        <begin position="1"/>
        <end position="18"/>
    </location>
</feature>
<dbReference type="Proteomes" id="UP000784294">
    <property type="component" value="Unassembled WGS sequence"/>
</dbReference>
<feature type="chain" id="PRO_5019195035" description="Secreted protein" evidence="2">
    <location>
        <begin position="19"/>
        <end position="98"/>
    </location>
</feature>
<dbReference type="AlphaFoldDB" id="A0A448X9J5"/>
<protein>
    <recommendedName>
        <fullName evidence="5">Secreted protein</fullName>
    </recommendedName>
</protein>
<feature type="compositionally biased region" description="Low complexity" evidence="1">
    <location>
        <begin position="71"/>
        <end position="83"/>
    </location>
</feature>
<evidence type="ECO:0008006" key="5">
    <source>
        <dbReference type="Google" id="ProtNLM"/>
    </source>
</evidence>
<evidence type="ECO:0000256" key="2">
    <source>
        <dbReference type="SAM" id="SignalP"/>
    </source>
</evidence>
<evidence type="ECO:0000313" key="4">
    <source>
        <dbReference type="Proteomes" id="UP000784294"/>
    </source>
</evidence>
<organism evidence="3 4">
    <name type="scientific">Protopolystoma xenopodis</name>
    <dbReference type="NCBI Taxonomy" id="117903"/>
    <lineage>
        <taxon>Eukaryota</taxon>
        <taxon>Metazoa</taxon>
        <taxon>Spiralia</taxon>
        <taxon>Lophotrochozoa</taxon>
        <taxon>Platyhelminthes</taxon>
        <taxon>Monogenea</taxon>
        <taxon>Polyopisthocotylea</taxon>
        <taxon>Polystomatidea</taxon>
        <taxon>Polystomatidae</taxon>
        <taxon>Protopolystoma</taxon>
    </lineage>
</organism>
<sequence length="98" mass="10936">MLVFTAFVLTFCTPGASACPARRRNVTSSDRTCRIFRSIFRAKTDLIAFPAIECLNHVNRQQTTRTNLPYPDDSSSPSSQSQDRAQLALPQQDSEQAN</sequence>
<accession>A0A448X9J5</accession>
<name>A0A448X9J5_9PLAT</name>
<gene>
    <name evidence="3" type="ORF">PXEA_LOCUS25072</name>
</gene>
<keyword evidence="4" id="KW-1185">Reference proteome</keyword>